<dbReference type="Proteomes" id="UP000614350">
    <property type="component" value="Unassembled WGS sequence"/>
</dbReference>
<evidence type="ECO:0000256" key="1">
    <source>
        <dbReference type="SAM" id="MobiDB-lite"/>
    </source>
</evidence>
<name>A0A834JYG4_VESVU</name>
<protein>
    <submittedName>
        <fullName evidence="2">Uncharacterized protein</fullName>
    </submittedName>
</protein>
<feature type="region of interest" description="Disordered" evidence="1">
    <location>
        <begin position="86"/>
        <end position="114"/>
    </location>
</feature>
<feature type="compositionally biased region" description="Polar residues" evidence="1">
    <location>
        <begin position="102"/>
        <end position="114"/>
    </location>
</feature>
<comment type="caution">
    <text evidence="2">The sequence shown here is derived from an EMBL/GenBank/DDBJ whole genome shotgun (WGS) entry which is preliminary data.</text>
</comment>
<accession>A0A834JYG4</accession>
<evidence type="ECO:0000313" key="3">
    <source>
        <dbReference type="Proteomes" id="UP000614350"/>
    </source>
</evidence>
<sequence>MEIISRMEALVLAGIERSPHLPCEKLDEEICPCDSLGVGSPEKHNYRLSPRTKKRRIFTTIGDDEIFGVCLDSYLRLNGRRRNERRTLVGKSGSDGRLSNVELGTSVRSGSPPN</sequence>
<proteinExistence type="predicted"/>
<dbReference type="EMBL" id="JACSEA010000007">
    <property type="protein sequence ID" value="KAF7396475.1"/>
    <property type="molecule type" value="Genomic_DNA"/>
</dbReference>
<reference evidence="2" key="1">
    <citation type="journal article" date="2020" name="G3 (Bethesda)">
        <title>High-Quality Assemblies for Three Invasive Social Wasps from the &lt;i&gt;Vespula&lt;/i&gt; Genus.</title>
        <authorList>
            <person name="Harrop T.W.R."/>
            <person name="Guhlin J."/>
            <person name="McLaughlin G.M."/>
            <person name="Permina E."/>
            <person name="Stockwell P."/>
            <person name="Gilligan J."/>
            <person name="Le Lec M.F."/>
            <person name="Gruber M.A.M."/>
            <person name="Quinn O."/>
            <person name="Lovegrove M."/>
            <person name="Duncan E.J."/>
            <person name="Remnant E.J."/>
            <person name="Van Eeckhoven J."/>
            <person name="Graham B."/>
            <person name="Knapp R.A."/>
            <person name="Langford K.W."/>
            <person name="Kronenberg Z."/>
            <person name="Press M.O."/>
            <person name="Eacker S.M."/>
            <person name="Wilson-Rankin E.E."/>
            <person name="Purcell J."/>
            <person name="Lester P.J."/>
            <person name="Dearden P.K."/>
        </authorList>
    </citation>
    <scope>NUCLEOTIDE SEQUENCE</scope>
    <source>
        <strain evidence="2">Marl-1</strain>
    </source>
</reference>
<organism evidence="2 3">
    <name type="scientific">Vespula vulgaris</name>
    <name type="common">Yellow jacket</name>
    <name type="synonym">Wasp</name>
    <dbReference type="NCBI Taxonomy" id="7454"/>
    <lineage>
        <taxon>Eukaryota</taxon>
        <taxon>Metazoa</taxon>
        <taxon>Ecdysozoa</taxon>
        <taxon>Arthropoda</taxon>
        <taxon>Hexapoda</taxon>
        <taxon>Insecta</taxon>
        <taxon>Pterygota</taxon>
        <taxon>Neoptera</taxon>
        <taxon>Endopterygota</taxon>
        <taxon>Hymenoptera</taxon>
        <taxon>Apocrita</taxon>
        <taxon>Aculeata</taxon>
        <taxon>Vespoidea</taxon>
        <taxon>Vespidae</taxon>
        <taxon>Vespinae</taxon>
        <taxon>Vespula</taxon>
    </lineage>
</organism>
<keyword evidence="3" id="KW-1185">Reference proteome</keyword>
<dbReference type="AlphaFoldDB" id="A0A834JYG4"/>
<gene>
    <name evidence="2" type="ORF">HZH66_007337</name>
</gene>
<evidence type="ECO:0000313" key="2">
    <source>
        <dbReference type="EMBL" id="KAF7396475.1"/>
    </source>
</evidence>